<name>A0A4D4M4F5_STRAX</name>
<organism evidence="1 2">
    <name type="scientific">Streptomyces avermitilis</name>
    <dbReference type="NCBI Taxonomy" id="33903"/>
    <lineage>
        <taxon>Bacteria</taxon>
        <taxon>Bacillati</taxon>
        <taxon>Actinomycetota</taxon>
        <taxon>Actinomycetes</taxon>
        <taxon>Kitasatosporales</taxon>
        <taxon>Streptomycetaceae</taxon>
        <taxon>Streptomyces</taxon>
    </lineage>
</organism>
<evidence type="ECO:0000313" key="1">
    <source>
        <dbReference type="EMBL" id="GDY66745.1"/>
    </source>
</evidence>
<sequence>MHDDVDGHALLDLVRLRHHPVDNLVEIVALGLREETDAAEVDAEHRHAGGAGELGAAQQRAVTAENDEQFTAVEALRSRLLDQLHLVRQRQVGRLRLEDAYTEA</sequence>
<accession>A0A4D4M4F5</accession>
<comment type="caution">
    <text evidence="1">The sequence shown here is derived from an EMBL/GenBank/DDBJ whole genome shotgun (WGS) entry which is preliminary data.</text>
</comment>
<reference evidence="1 2" key="1">
    <citation type="submission" date="2019-04" db="EMBL/GenBank/DDBJ databases">
        <title>Draft genome sequences of Streptomyces avermitilis NBRC 14893.</title>
        <authorList>
            <person name="Komaki H."/>
            <person name="Tamura T."/>
            <person name="Hosoyama A."/>
        </authorList>
    </citation>
    <scope>NUCLEOTIDE SEQUENCE [LARGE SCALE GENOMIC DNA]</scope>
    <source>
        <strain evidence="1 2">NBRC 14893</strain>
    </source>
</reference>
<dbReference type="EMBL" id="BJHX01000001">
    <property type="protein sequence ID" value="GDY66745.1"/>
    <property type="molecule type" value="Genomic_DNA"/>
</dbReference>
<gene>
    <name evidence="1" type="ORF">SAV14893_061380</name>
</gene>
<dbReference type="AlphaFoldDB" id="A0A4D4M4F5"/>
<evidence type="ECO:0000313" key="2">
    <source>
        <dbReference type="Proteomes" id="UP000302139"/>
    </source>
</evidence>
<protein>
    <submittedName>
        <fullName evidence="1">Uncharacterized protein</fullName>
    </submittedName>
</protein>
<proteinExistence type="predicted"/>
<dbReference type="Proteomes" id="UP000302139">
    <property type="component" value="Unassembled WGS sequence"/>
</dbReference>